<dbReference type="EnsemblMetazoa" id="XM_030999478">
    <property type="protein sequence ID" value="XP_030855338"/>
    <property type="gene ID" value="LOC594755"/>
</dbReference>
<evidence type="ECO:0000256" key="3">
    <source>
        <dbReference type="ARBA" id="ARBA00023242"/>
    </source>
</evidence>
<feature type="region of interest" description="Disordered" evidence="4">
    <location>
        <begin position="361"/>
        <end position="389"/>
    </location>
</feature>
<feature type="compositionally biased region" description="Basic and acidic residues" evidence="4">
    <location>
        <begin position="207"/>
        <end position="233"/>
    </location>
</feature>
<dbReference type="PANTHER" id="PTHR13471">
    <property type="entry name" value="TETRATRICOPEPTIDE-LIKE HELICAL"/>
    <property type="match status" value="1"/>
</dbReference>
<dbReference type="Gene3D" id="1.25.40.10">
    <property type="entry name" value="Tetratricopeptide repeat domain"/>
    <property type="match status" value="1"/>
</dbReference>
<evidence type="ECO:0000313" key="6">
    <source>
        <dbReference type="Proteomes" id="UP000007110"/>
    </source>
</evidence>
<dbReference type="InterPro" id="IPR003107">
    <property type="entry name" value="HAT"/>
</dbReference>
<organism evidence="5 6">
    <name type="scientific">Strongylocentrotus purpuratus</name>
    <name type="common">Purple sea urchin</name>
    <dbReference type="NCBI Taxonomy" id="7668"/>
    <lineage>
        <taxon>Eukaryota</taxon>
        <taxon>Metazoa</taxon>
        <taxon>Echinodermata</taxon>
        <taxon>Eleutherozoa</taxon>
        <taxon>Echinozoa</taxon>
        <taxon>Echinoidea</taxon>
        <taxon>Euechinoidea</taxon>
        <taxon>Echinacea</taxon>
        <taxon>Camarodonta</taxon>
        <taxon>Echinidea</taxon>
        <taxon>Strongylocentrotidae</taxon>
        <taxon>Strongylocentrotus</taxon>
    </lineage>
</organism>
<evidence type="ECO:0000256" key="4">
    <source>
        <dbReference type="SAM" id="MobiDB-lite"/>
    </source>
</evidence>
<dbReference type="SMART" id="SM00386">
    <property type="entry name" value="HAT"/>
    <property type="match status" value="5"/>
</dbReference>
<dbReference type="InterPro" id="IPR011990">
    <property type="entry name" value="TPR-like_helical_dom_sf"/>
</dbReference>
<feature type="compositionally biased region" description="Basic residues" evidence="4">
    <location>
        <begin position="178"/>
        <end position="187"/>
    </location>
</feature>
<feature type="region of interest" description="Disordered" evidence="4">
    <location>
        <begin position="122"/>
        <end position="236"/>
    </location>
</feature>
<protein>
    <recommendedName>
        <fullName evidence="7">Protein NRDE2 homolog</fullName>
    </recommendedName>
</protein>
<reference evidence="6" key="1">
    <citation type="submission" date="2015-02" db="EMBL/GenBank/DDBJ databases">
        <title>Genome sequencing for Strongylocentrotus purpuratus.</title>
        <authorList>
            <person name="Murali S."/>
            <person name="Liu Y."/>
            <person name="Vee V."/>
            <person name="English A."/>
            <person name="Wang M."/>
            <person name="Skinner E."/>
            <person name="Han Y."/>
            <person name="Muzny D.M."/>
            <person name="Worley K.C."/>
            <person name="Gibbs R.A."/>
        </authorList>
    </citation>
    <scope>NUCLEOTIDE SEQUENCE</scope>
</reference>
<dbReference type="InParanoid" id="A0A7M7PUR5"/>
<keyword evidence="6" id="KW-1185">Reference proteome</keyword>
<sequence length="1266" mass="145311">MEFTAAAASERKGGLFPSASAIKTVTRLENEEEPNWLTNQSFDPNVAQYRAHCHGNDDAYNYKQETNVTVHNLLDNSSYQSLSAKLLQPTVKEEYMVIPDENDPSSSANLRSDIVVKTERDERKEVLQRRQSDSDSVSSNEDLRREEKHITSKVKVEDVKHKPPNRDKKHRSREDSHRHKKSRKGHHRSDPSPERDNRKHKKKKSKHKEDREKKKQKGDRERSSKSHAKEYKSHKARPSSIWIDDIGFIPETPFYVDEKSDRNNLCFKTLNHTDLAFYRRLGKSCLGLDSEKQMVDWRDGKDKKKEKKHSGNVKRYFEQVYTVDDVERVPAAERKQDESAGMDMILEKKSAEMPYIPVKSSMNNSTTNTECENVSQVQETSKSGGSGLSEEVASYNRHLQEHPGDIAKWVEFVQFQDQAFQSINSQGSDDHQSTMPIKTSKREQLIVEKKLSILEKALKLNPLNAELQLEQIELCRETWELGKLSRQWDSVIRQHSENLIMWKQYLAFKRSSFSKFTVSGIASVYSRYLNAMEAQDTAVKLDIVMQMCHLWRQSGHTEKAVALLQALVEFNCFCPEKVKESTTLEGKIAFFEPFLDSNEPRFGQPDAKGWAKWIEQKEKGGWSSQPPDSKGNDEDDSVINKTHLEWQAWLQEEIQRERIHFLPWQPTGGQTEDDCEDPERMVLVDDITPFLISLDSVDLKFELILQFLDFLGVKKRERLSCVHTTTPETMEHPAEVFGSRGTSSSGGYDGGVVMSGEGMPDLSQFGSHDKEAQTFGGGHEQNKALLRFADNITTQAISLFPPEAKKHLTLLQMQYNLQTVDPSASLKQQKKRQKEGQKYAKRLLSQECNRNNLSLWEEYAKWEWHNGNKVESWRIFETALAFSNLNLGAEEDDQEGLTKLLSTYAVLKLGILKSHAPTESEKGDATSTTSTCRQEVLHALTTLGERGNFTPLSSTPDKHVSAGRILKARKGYVELYKSATDSSRDSIHSCHVRLFTCLDQQGSQLVHIALCYALFQYLSVGMLAAGVVFEETLSLWDGLLHHVNSTMDDAEKEIVHQQMVVDAEMTMLLYTQVVSHHVHSHPMPVTSLRILMQRALKRYSKNPELLKGLIDLEARSHIAGRLRRYFDKATSEAQHPVPWLYAINAEITRLHRLEGEYSGKESGITHRLRSLFDRASSNRYTRHCVLLWRLYILFEVQNGEPKRGKAIFYRALQHCPWAKILYLDAVRYFPEELQEVLDLLMEKELRVRAPLEEVQLLMKVAQNKKE</sequence>
<name>A0A7M7PUR5_STRPU</name>
<dbReference type="Proteomes" id="UP000007110">
    <property type="component" value="Unassembled WGS sequence"/>
</dbReference>
<comment type="similarity">
    <text evidence="2">Belongs to the NRDE2 family.</text>
</comment>
<dbReference type="CDD" id="cd22200">
    <property type="entry name" value="NRDE2_MID"/>
    <property type="match status" value="1"/>
</dbReference>
<feature type="compositionally biased region" description="Basic and acidic residues" evidence="4">
    <location>
        <begin position="141"/>
        <end position="177"/>
    </location>
</feature>
<dbReference type="PANTHER" id="PTHR13471:SF0">
    <property type="entry name" value="NUCLEAR EXOSOME REGULATOR NRDE2"/>
    <property type="match status" value="1"/>
</dbReference>
<feature type="compositionally biased region" description="Basic and acidic residues" evidence="4">
    <location>
        <begin position="188"/>
        <end position="197"/>
    </location>
</feature>
<dbReference type="GeneID" id="594755"/>
<dbReference type="CTD" id="55051"/>
<dbReference type="GO" id="GO:0031048">
    <property type="term" value="P:regulatory ncRNA-mediated heterochromatin formation"/>
    <property type="evidence" value="ECO:0000318"/>
    <property type="project" value="GO_Central"/>
</dbReference>
<dbReference type="GO" id="GO:0006396">
    <property type="term" value="P:RNA processing"/>
    <property type="evidence" value="ECO:0007669"/>
    <property type="project" value="InterPro"/>
</dbReference>
<evidence type="ECO:0000313" key="5">
    <source>
        <dbReference type="EnsemblMetazoa" id="XP_030855338"/>
    </source>
</evidence>
<evidence type="ECO:0000256" key="2">
    <source>
        <dbReference type="ARBA" id="ARBA00009265"/>
    </source>
</evidence>
<feature type="compositionally biased region" description="Polar residues" evidence="4">
    <location>
        <begin position="361"/>
        <end position="383"/>
    </location>
</feature>
<evidence type="ECO:0000256" key="1">
    <source>
        <dbReference type="ARBA" id="ARBA00004123"/>
    </source>
</evidence>
<keyword evidence="3" id="KW-0539">Nucleus</keyword>
<dbReference type="Pfam" id="PF08424">
    <property type="entry name" value="NRDE-2"/>
    <property type="match status" value="1"/>
</dbReference>
<dbReference type="FunCoup" id="A0A7M7PUR5">
    <property type="interactions" value="1251"/>
</dbReference>
<accession>A0A7M7PUR5</accession>
<dbReference type="GO" id="GO:1902369">
    <property type="term" value="P:negative regulation of RNA catabolic process"/>
    <property type="evidence" value="ECO:0000318"/>
    <property type="project" value="GO_Central"/>
</dbReference>
<proteinExistence type="inferred from homology"/>
<dbReference type="OMA" id="MRDKELH"/>
<dbReference type="RefSeq" id="XP_030855338.1">
    <property type="nucleotide sequence ID" value="XM_030999478.1"/>
</dbReference>
<evidence type="ECO:0008006" key="7">
    <source>
        <dbReference type="Google" id="ProtNLM"/>
    </source>
</evidence>
<comment type="subcellular location">
    <subcellularLocation>
        <location evidence="1">Nucleus</location>
    </subcellularLocation>
</comment>
<dbReference type="AlphaFoldDB" id="A0A7M7PUR5"/>
<dbReference type="KEGG" id="spu:594755"/>
<feature type="compositionally biased region" description="Basic and acidic residues" evidence="4">
    <location>
        <begin position="122"/>
        <end position="133"/>
    </location>
</feature>
<dbReference type="InterPro" id="IPR013633">
    <property type="entry name" value="NRDE-2"/>
</dbReference>
<reference evidence="5" key="2">
    <citation type="submission" date="2021-01" db="UniProtKB">
        <authorList>
            <consortium name="EnsemblMetazoa"/>
        </authorList>
    </citation>
    <scope>IDENTIFICATION</scope>
</reference>
<dbReference type="GO" id="GO:0005634">
    <property type="term" value="C:nucleus"/>
    <property type="evidence" value="ECO:0007669"/>
    <property type="project" value="UniProtKB-SubCell"/>
</dbReference>
<dbReference type="OrthoDB" id="297219at2759"/>